<evidence type="ECO:0000256" key="1">
    <source>
        <dbReference type="ARBA" id="ARBA00022603"/>
    </source>
</evidence>
<keyword evidence="1 4" id="KW-0489">Methyltransferase</keyword>
<comment type="caution">
    <text evidence="4">The sequence shown here is derived from an EMBL/GenBank/DDBJ whole genome shotgun (WGS) entry which is preliminary data.</text>
</comment>
<keyword evidence="2" id="KW-0808">Transferase</keyword>
<dbReference type="PANTHER" id="PTHR43861:SF1">
    <property type="entry name" value="TRANS-ACONITATE 2-METHYLTRANSFERASE"/>
    <property type="match status" value="1"/>
</dbReference>
<evidence type="ECO:0000313" key="4">
    <source>
        <dbReference type="EMBL" id="MFI7588768.1"/>
    </source>
</evidence>
<proteinExistence type="predicted"/>
<dbReference type="RefSeq" id="WP_398282784.1">
    <property type="nucleotide sequence ID" value="NZ_JBITLV010000005.1"/>
</dbReference>
<dbReference type="SUPFAM" id="SSF53335">
    <property type="entry name" value="S-adenosyl-L-methionine-dependent methyltransferases"/>
    <property type="match status" value="1"/>
</dbReference>
<accession>A0ABW8ARQ0</accession>
<dbReference type="Proteomes" id="UP001612915">
    <property type="component" value="Unassembled WGS sequence"/>
</dbReference>
<dbReference type="Pfam" id="PF13649">
    <property type="entry name" value="Methyltransf_25"/>
    <property type="match status" value="1"/>
</dbReference>
<organism evidence="4 5">
    <name type="scientific">Spongisporangium articulatum</name>
    <dbReference type="NCBI Taxonomy" id="3362603"/>
    <lineage>
        <taxon>Bacteria</taxon>
        <taxon>Bacillati</taxon>
        <taxon>Actinomycetota</taxon>
        <taxon>Actinomycetes</taxon>
        <taxon>Kineosporiales</taxon>
        <taxon>Kineosporiaceae</taxon>
        <taxon>Spongisporangium</taxon>
    </lineage>
</organism>
<dbReference type="InterPro" id="IPR029063">
    <property type="entry name" value="SAM-dependent_MTases_sf"/>
</dbReference>
<dbReference type="PANTHER" id="PTHR43861">
    <property type="entry name" value="TRANS-ACONITATE 2-METHYLTRANSFERASE-RELATED"/>
    <property type="match status" value="1"/>
</dbReference>
<dbReference type="GO" id="GO:0032259">
    <property type="term" value="P:methylation"/>
    <property type="evidence" value="ECO:0007669"/>
    <property type="project" value="UniProtKB-KW"/>
</dbReference>
<dbReference type="InterPro" id="IPR041698">
    <property type="entry name" value="Methyltransf_25"/>
</dbReference>
<reference evidence="4 5" key="1">
    <citation type="submission" date="2024-10" db="EMBL/GenBank/DDBJ databases">
        <title>The Natural Products Discovery Center: Release of the First 8490 Sequenced Strains for Exploring Actinobacteria Biosynthetic Diversity.</title>
        <authorList>
            <person name="Kalkreuter E."/>
            <person name="Kautsar S.A."/>
            <person name="Yang D."/>
            <person name="Bader C.D."/>
            <person name="Teijaro C.N."/>
            <person name="Fluegel L."/>
            <person name="Davis C.M."/>
            <person name="Simpson J.R."/>
            <person name="Lauterbach L."/>
            <person name="Steele A.D."/>
            <person name="Gui C."/>
            <person name="Meng S."/>
            <person name="Li G."/>
            <person name="Viehrig K."/>
            <person name="Ye F."/>
            <person name="Su P."/>
            <person name="Kiefer A.F."/>
            <person name="Nichols A."/>
            <person name="Cepeda A.J."/>
            <person name="Yan W."/>
            <person name="Fan B."/>
            <person name="Jiang Y."/>
            <person name="Adhikari A."/>
            <person name="Zheng C.-J."/>
            <person name="Schuster L."/>
            <person name="Cowan T.M."/>
            <person name="Smanski M.J."/>
            <person name="Chevrette M.G."/>
            <person name="De Carvalho L.P.S."/>
            <person name="Shen B."/>
        </authorList>
    </citation>
    <scope>NUCLEOTIDE SEQUENCE [LARGE SCALE GENOMIC DNA]</scope>
    <source>
        <strain evidence="4 5">NPDC049639</strain>
    </source>
</reference>
<dbReference type="Gene3D" id="3.40.50.150">
    <property type="entry name" value="Vaccinia Virus protein VP39"/>
    <property type="match status" value="1"/>
</dbReference>
<gene>
    <name evidence="4" type="ORF">ACIB24_16990</name>
</gene>
<protein>
    <submittedName>
        <fullName evidence="4">Class I SAM-dependent methyltransferase</fullName>
    </submittedName>
</protein>
<name>A0ABW8ARQ0_9ACTN</name>
<dbReference type="EMBL" id="JBITLV010000005">
    <property type="protein sequence ID" value="MFI7588768.1"/>
    <property type="molecule type" value="Genomic_DNA"/>
</dbReference>
<evidence type="ECO:0000313" key="5">
    <source>
        <dbReference type="Proteomes" id="UP001612915"/>
    </source>
</evidence>
<evidence type="ECO:0000259" key="3">
    <source>
        <dbReference type="Pfam" id="PF13649"/>
    </source>
</evidence>
<feature type="domain" description="Methyltransferase" evidence="3">
    <location>
        <begin position="45"/>
        <end position="135"/>
    </location>
</feature>
<dbReference type="CDD" id="cd02440">
    <property type="entry name" value="AdoMet_MTases"/>
    <property type="match status" value="1"/>
</dbReference>
<sequence>MPDDALLAYSQRAAEYVALLGSMDAVHDDDRALITRWATELDGPVLDAGCGPGHWTAHLQGLGVDVEGLDQVSDFLRHARKAHPDTRFRLGTLQAPGVPPGSLAGVLAWYSLIHLPPPELPDVLAGFRAALAPGGGLVVGFCRGERLEPFAHKVTEAWFWPPDELAGRLEEAGFAVLEKHRRDDAGQRPHGALVARRA</sequence>
<keyword evidence="5" id="KW-1185">Reference proteome</keyword>
<evidence type="ECO:0000256" key="2">
    <source>
        <dbReference type="ARBA" id="ARBA00022679"/>
    </source>
</evidence>
<dbReference type="GO" id="GO:0008168">
    <property type="term" value="F:methyltransferase activity"/>
    <property type="evidence" value="ECO:0007669"/>
    <property type="project" value="UniProtKB-KW"/>
</dbReference>